<dbReference type="EMBL" id="JAPUUL010000802">
    <property type="protein sequence ID" value="KAJ8129304.1"/>
    <property type="molecule type" value="Genomic_DNA"/>
</dbReference>
<keyword evidence="2" id="KW-1185">Reference proteome</keyword>
<protein>
    <submittedName>
        <fullName evidence="1">Uncharacterized protein</fullName>
    </submittedName>
</protein>
<dbReference type="Proteomes" id="UP001153332">
    <property type="component" value="Unassembled WGS sequence"/>
</dbReference>
<sequence>MSKKDVGPERNGRSVCPLCHQRVPMDESALAKAYLEGDTVSDDRSELFVYSNAPRPQESYVTDEFIDGMPLPNPTKDAVFDNSGREQMLIRHIASEIKSLAFLSLRGISSEHDRAERPESLNNGEGQNNISPESKDSDISLSVHVPGSSKSDFRTLSNEALSAKPDSSLGMKESSMCDNMGHVDWSKHDGKLFSSTRFCEGVRSVKGKKDKEVRLPTPGTRNNRHEVNFPVAAGDSRATTTGQGTTTLLPRGLSTTPNERSISMTISAELRDEINDALVESTFDYGRRFLPADSLRRLVTSENIRATIACLGANDEETQSLVNFVLDDARKIFVIIVNIGMVNVSEALQSLRKRGVTDRHLPIPRELMKCGGMEAQLANNECRHDAALGAFMRSRGAEMVLDKRTILPLVRVGRDSRLGYFSEVYEVELHRDHHRGIVALEDGHNLRVALKELRMDARDKGLRGLFEHETESAKALREVRHEHLLTTIISIVRGEKRYLILPWADGLDLRAFWMANEFWPLTPHLIQETVEQLYGLAGALYTLHESGWRHGDIKPENILRFNNETTLGTLKLGDLGLAKKHNISTQLRSVGTDTRVGTMRYEPPETVTSSKLPRSRKYDIWSLGCVILEFVIWLLYGRQGLDELSRALSKDHTFEEAFYTIRQDVNGEMQGEVNPVVRFWLDELSGNPDWPRNSVIADLVRLVATHLLVVRTLPAIPTSEQQGPERSSASLTTIVAGSELEPPDVRADAGILEAQLSQIKNRCLMEPEYLFPKAAMSSPNRRAVPSYQNPSVFKT</sequence>
<accession>A0ACC2JPA1</accession>
<comment type="caution">
    <text evidence="1">The sequence shown here is derived from an EMBL/GenBank/DDBJ whole genome shotgun (WGS) entry which is preliminary data.</text>
</comment>
<reference evidence="1" key="1">
    <citation type="submission" date="2022-12" db="EMBL/GenBank/DDBJ databases">
        <title>Genome Sequence of Lasiodiplodia mahajangana.</title>
        <authorList>
            <person name="Buettner E."/>
        </authorList>
    </citation>
    <scope>NUCLEOTIDE SEQUENCE</scope>
    <source>
        <strain evidence="1">VT137</strain>
    </source>
</reference>
<name>A0ACC2JPA1_9PEZI</name>
<proteinExistence type="predicted"/>
<organism evidence="1 2">
    <name type="scientific">Lasiodiplodia mahajangana</name>
    <dbReference type="NCBI Taxonomy" id="1108764"/>
    <lineage>
        <taxon>Eukaryota</taxon>
        <taxon>Fungi</taxon>
        <taxon>Dikarya</taxon>
        <taxon>Ascomycota</taxon>
        <taxon>Pezizomycotina</taxon>
        <taxon>Dothideomycetes</taxon>
        <taxon>Dothideomycetes incertae sedis</taxon>
        <taxon>Botryosphaeriales</taxon>
        <taxon>Botryosphaeriaceae</taxon>
        <taxon>Lasiodiplodia</taxon>
    </lineage>
</organism>
<evidence type="ECO:0000313" key="1">
    <source>
        <dbReference type="EMBL" id="KAJ8129304.1"/>
    </source>
</evidence>
<evidence type="ECO:0000313" key="2">
    <source>
        <dbReference type="Proteomes" id="UP001153332"/>
    </source>
</evidence>
<gene>
    <name evidence="1" type="ORF">O1611_g4328</name>
</gene>